<comment type="caution">
    <text evidence="2">The sequence shown here is derived from an EMBL/GenBank/DDBJ whole genome shotgun (WGS) entry which is preliminary data.</text>
</comment>
<name>A0A1F4TPX3_UNCSA</name>
<protein>
    <recommendedName>
        <fullName evidence="4">Phosphodiester glycosidase domain-containing protein</fullName>
    </recommendedName>
</protein>
<evidence type="ECO:0008006" key="4">
    <source>
        <dbReference type="Google" id="ProtNLM"/>
    </source>
</evidence>
<evidence type="ECO:0000313" key="2">
    <source>
        <dbReference type="EMBL" id="OGC34728.1"/>
    </source>
</evidence>
<dbReference type="EMBL" id="MEUI01000013">
    <property type="protein sequence ID" value="OGC34728.1"/>
    <property type="molecule type" value="Genomic_DNA"/>
</dbReference>
<dbReference type="Proteomes" id="UP000177309">
    <property type="component" value="Unassembled WGS sequence"/>
</dbReference>
<evidence type="ECO:0000313" key="3">
    <source>
        <dbReference type="Proteomes" id="UP000177309"/>
    </source>
</evidence>
<gene>
    <name evidence="2" type="ORF">A2462_03295</name>
</gene>
<reference evidence="2 3" key="1">
    <citation type="journal article" date="2016" name="Nat. Commun.">
        <title>Thousands of microbial genomes shed light on interconnected biogeochemical processes in an aquifer system.</title>
        <authorList>
            <person name="Anantharaman K."/>
            <person name="Brown C.T."/>
            <person name="Hug L.A."/>
            <person name="Sharon I."/>
            <person name="Castelle C.J."/>
            <person name="Probst A.J."/>
            <person name="Thomas B.C."/>
            <person name="Singh A."/>
            <person name="Wilkins M.J."/>
            <person name="Karaoz U."/>
            <person name="Brodie E.L."/>
            <person name="Williams K.H."/>
            <person name="Hubbard S.S."/>
            <person name="Banfield J.F."/>
        </authorList>
    </citation>
    <scope>NUCLEOTIDE SEQUENCE [LARGE SCALE GENOMIC DNA]</scope>
</reference>
<keyword evidence="1" id="KW-0732">Signal</keyword>
<proteinExistence type="predicted"/>
<sequence>MKIFKKSFFYFFLVVLLIAPAVAYQPVAADISHSAGLPVIGKWMITPDLKSANWLGQKYQGKEMREPINVIIVDQQAKSIAAAKQNLVVACTMAGYPARWGHSTGYKGYFNGQLAEQLPPGKRQAFSNAIFAVNNSHGRVFGPYFSDHKYYFIAAFSRELVNWFKIREIHQFGSFVQARDDFAQKLDQKTDFKLTGFIDLANNLPAESKLTTGDHDGRAVFLQN</sequence>
<feature type="chain" id="PRO_5009514632" description="Phosphodiester glycosidase domain-containing protein" evidence="1">
    <location>
        <begin position="24"/>
        <end position="224"/>
    </location>
</feature>
<feature type="signal peptide" evidence="1">
    <location>
        <begin position="1"/>
        <end position="23"/>
    </location>
</feature>
<organism evidence="2 3">
    <name type="scientific">candidate division WOR-1 bacterium RIFOXYC2_FULL_41_25</name>
    <dbReference type="NCBI Taxonomy" id="1802586"/>
    <lineage>
        <taxon>Bacteria</taxon>
        <taxon>Bacillati</taxon>
        <taxon>Saganbacteria</taxon>
    </lineage>
</organism>
<accession>A0A1F4TPX3</accession>
<dbReference type="AlphaFoldDB" id="A0A1F4TPX3"/>
<evidence type="ECO:0000256" key="1">
    <source>
        <dbReference type="SAM" id="SignalP"/>
    </source>
</evidence>